<evidence type="ECO:0000313" key="2">
    <source>
        <dbReference type="Proteomes" id="UP000012159"/>
    </source>
</evidence>
<dbReference type="InterPro" id="IPR011991">
    <property type="entry name" value="ArsR-like_HTH"/>
</dbReference>
<protein>
    <submittedName>
        <fullName evidence="1">EPS-associated transcriptional regulator, MarR family</fullName>
    </submittedName>
</protein>
<dbReference type="Proteomes" id="UP000012159">
    <property type="component" value="Unassembled WGS sequence"/>
</dbReference>
<dbReference type="InterPro" id="IPR026433">
    <property type="entry name" value="MarR_EPS"/>
</dbReference>
<name>M6VYI2_LEPBO</name>
<dbReference type="GO" id="GO:0006355">
    <property type="term" value="P:regulation of DNA-templated transcription"/>
    <property type="evidence" value="ECO:0007669"/>
    <property type="project" value="UniProtKB-ARBA"/>
</dbReference>
<dbReference type="STRING" id="1192866.LEP1GSC133_0119"/>
<reference evidence="1 2" key="1">
    <citation type="submission" date="2013-01" db="EMBL/GenBank/DDBJ databases">
        <authorList>
            <person name="Harkins D.M."/>
            <person name="Durkin A.S."/>
            <person name="Brinkac L.M."/>
            <person name="Haft D.H."/>
            <person name="Selengut J.D."/>
            <person name="Sanka R."/>
            <person name="DePew J."/>
            <person name="Purushe J."/>
            <person name="Picardeau M."/>
            <person name="Werts C."/>
            <person name="Goarant C."/>
            <person name="Vinetz J.M."/>
            <person name="Sutton G.G."/>
            <person name="Nierman W.C."/>
            <person name="Fouts D.E."/>
        </authorList>
    </citation>
    <scope>NUCLEOTIDE SEQUENCE [LARGE SCALE GENOMIC DNA]</scope>
    <source>
        <strain evidence="1 2">200901868</strain>
    </source>
</reference>
<dbReference type="InterPro" id="IPR036388">
    <property type="entry name" value="WH-like_DNA-bd_sf"/>
</dbReference>
<dbReference type="SUPFAM" id="SSF46785">
    <property type="entry name" value="Winged helix' DNA-binding domain"/>
    <property type="match status" value="1"/>
</dbReference>
<evidence type="ECO:0000313" key="1">
    <source>
        <dbReference type="EMBL" id="EMO60236.1"/>
    </source>
</evidence>
<comment type="caution">
    <text evidence="1">The sequence shown here is derived from an EMBL/GenBank/DDBJ whole genome shotgun (WGS) entry which is preliminary data.</text>
</comment>
<proteinExistence type="predicted"/>
<gene>
    <name evidence="1" type="ORF">LEP1GSC133_0119</name>
</gene>
<dbReference type="NCBIfam" id="TIGR04176">
    <property type="entry name" value="MarR_EPS"/>
    <property type="match status" value="1"/>
</dbReference>
<organism evidence="1 2">
    <name type="scientific">Leptospira borgpetersenii serovar Pomona str. 200901868</name>
    <dbReference type="NCBI Taxonomy" id="1192866"/>
    <lineage>
        <taxon>Bacteria</taxon>
        <taxon>Pseudomonadati</taxon>
        <taxon>Spirochaetota</taxon>
        <taxon>Spirochaetia</taxon>
        <taxon>Leptospirales</taxon>
        <taxon>Leptospiraceae</taxon>
        <taxon>Leptospira</taxon>
    </lineage>
</organism>
<sequence length="126" mass="14779">MLEAFVRVPFSESPSFLGFLMDDALRHKLLRILEENPEVNQREISEILGISLGKVNYCLKALMDKGWIKAKNFKNSNNKFAYAYFLTPMGIEEKARITVRYLKMKIQEYEQIQKEIEELKKEVGED</sequence>
<dbReference type="InterPro" id="IPR036390">
    <property type="entry name" value="WH_DNA-bd_sf"/>
</dbReference>
<dbReference type="AlphaFoldDB" id="M6VYI2"/>
<accession>M6VYI2</accession>
<dbReference type="Pfam" id="PF13412">
    <property type="entry name" value="HTH_24"/>
    <property type="match status" value="1"/>
</dbReference>
<dbReference type="CDD" id="cd00090">
    <property type="entry name" value="HTH_ARSR"/>
    <property type="match status" value="1"/>
</dbReference>
<dbReference type="EMBL" id="AKWF02000141">
    <property type="protein sequence ID" value="EMO60236.1"/>
    <property type="molecule type" value="Genomic_DNA"/>
</dbReference>
<dbReference type="Gene3D" id="1.10.10.10">
    <property type="entry name" value="Winged helix-like DNA-binding domain superfamily/Winged helix DNA-binding domain"/>
    <property type="match status" value="1"/>
</dbReference>